<dbReference type="RefSeq" id="WP_280946907.1">
    <property type="nucleotide sequence ID" value="NZ_CP123764.1"/>
</dbReference>
<reference evidence="1" key="1">
    <citation type="submission" date="2023-07" db="EMBL/GenBank/DDBJ databases">
        <title>Genome content predicts the carbon catabolic preferences of heterotrophic bacteria.</title>
        <authorList>
            <person name="Gralka M."/>
        </authorList>
    </citation>
    <scope>NUCLEOTIDE SEQUENCE</scope>
    <source>
        <strain evidence="1">I3M17_2</strain>
    </source>
</reference>
<dbReference type="Pfam" id="PF14085">
    <property type="entry name" value="DUF4265"/>
    <property type="match status" value="1"/>
</dbReference>
<dbReference type="InterPro" id="IPR025361">
    <property type="entry name" value="DUF4265"/>
</dbReference>
<name>A0AAW7XAB8_9GAMM</name>
<evidence type="ECO:0000313" key="1">
    <source>
        <dbReference type="EMBL" id="MDO6423856.1"/>
    </source>
</evidence>
<comment type="caution">
    <text evidence="1">The sequence shown here is derived from an EMBL/GenBank/DDBJ whole genome shotgun (WGS) entry which is preliminary data.</text>
</comment>
<gene>
    <name evidence="1" type="ORF">Q4521_15335</name>
</gene>
<dbReference type="AlphaFoldDB" id="A0AAW7XAB8"/>
<dbReference type="EMBL" id="JAUOPB010000011">
    <property type="protein sequence ID" value="MDO6423856.1"/>
    <property type="molecule type" value="Genomic_DNA"/>
</dbReference>
<dbReference type="Proteomes" id="UP001169760">
    <property type="component" value="Unassembled WGS sequence"/>
</dbReference>
<accession>A0AAW7XAB8</accession>
<evidence type="ECO:0000313" key="2">
    <source>
        <dbReference type="Proteomes" id="UP001169760"/>
    </source>
</evidence>
<sequence>MNELKEVEVFAGLRPDGEPVAEKMQVKVLGDGEYELVRSPCFVKGLASGDAIKFDEADNSFEITKHSGNLCIRVIARESLSLLAQDLTPLIEQLGGSLDFETPRMLVFSIHVSCGFKEIEAILNDHIDEDSGSIWFYGNVYDPQDGVTPLNWWLPILQEK</sequence>
<proteinExistence type="predicted"/>
<organism evidence="1 2">
    <name type="scientific">Saccharophagus degradans</name>
    <dbReference type="NCBI Taxonomy" id="86304"/>
    <lineage>
        <taxon>Bacteria</taxon>
        <taxon>Pseudomonadati</taxon>
        <taxon>Pseudomonadota</taxon>
        <taxon>Gammaproteobacteria</taxon>
        <taxon>Cellvibrionales</taxon>
        <taxon>Cellvibrionaceae</taxon>
        <taxon>Saccharophagus</taxon>
    </lineage>
</organism>
<protein>
    <submittedName>
        <fullName evidence="1">DUF4265 domain-containing protein</fullName>
    </submittedName>
</protein>